<organism evidence="11 12">
    <name type="scientific">Sapayoa aenigma</name>
    <name type="common">broad-billed sapayoa</name>
    <dbReference type="NCBI Taxonomy" id="239371"/>
    <lineage>
        <taxon>Eukaryota</taxon>
        <taxon>Metazoa</taxon>
        <taxon>Chordata</taxon>
        <taxon>Craniata</taxon>
        <taxon>Vertebrata</taxon>
        <taxon>Euteleostomi</taxon>
        <taxon>Archelosauria</taxon>
        <taxon>Archosauria</taxon>
        <taxon>Dinosauria</taxon>
        <taxon>Saurischia</taxon>
        <taxon>Theropoda</taxon>
        <taxon>Coelurosauria</taxon>
        <taxon>Aves</taxon>
        <taxon>Neognathae</taxon>
        <taxon>Neoaves</taxon>
        <taxon>Telluraves</taxon>
        <taxon>Australaves</taxon>
        <taxon>Passeriformes</taxon>
        <taxon>Tyrannidae</taxon>
        <taxon>Sapayoa</taxon>
    </lineage>
</organism>
<evidence type="ECO:0000256" key="8">
    <source>
        <dbReference type="ARBA" id="ARBA00046726"/>
    </source>
</evidence>
<keyword evidence="6" id="KW-1015">Disulfide bond</keyword>
<feature type="domain" description="Chemokine interleukin-8-like" evidence="10">
    <location>
        <begin position="30"/>
        <end position="88"/>
    </location>
</feature>
<dbReference type="AlphaFoldDB" id="A0A7K7SZ84"/>
<evidence type="ECO:0000256" key="6">
    <source>
        <dbReference type="ARBA" id="ARBA00023157"/>
    </source>
</evidence>
<sequence>MKTFTAALAVLSVAVLCYQVSSTPLSLNHYGPCCIEFITKELPLRLVKSYQHTGSHCSQSAVIFTTKKDIDVCARADDKWVQDLINQLKDE</sequence>
<dbReference type="PANTHER" id="PTHR12015:SF183">
    <property type="entry name" value="C-C MOTIF CHEMOKINE 3"/>
    <property type="match status" value="1"/>
</dbReference>
<name>A0A7K7SZ84_9TYRA</name>
<reference evidence="11 12" key="1">
    <citation type="submission" date="2019-09" db="EMBL/GenBank/DDBJ databases">
        <title>Bird 10,000 Genomes (B10K) Project - Family phase.</title>
        <authorList>
            <person name="Zhang G."/>
        </authorList>
    </citation>
    <scope>NUCLEOTIDE SEQUENCE [LARGE SCALE GENOMIC DNA]</scope>
    <source>
        <strain evidence="11">B10K-DU-030-41</strain>
        <tissue evidence="11">Muscle</tissue>
    </source>
</reference>
<dbReference type="GO" id="GO:0048020">
    <property type="term" value="F:CCR chemokine receptor binding"/>
    <property type="evidence" value="ECO:0007669"/>
    <property type="project" value="TreeGrafter"/>
</dbReference>
<gene>
    <name evidence="11" type="primary">Ccl4_3</name>
    <name evidence="11" type="ORF">SAPAEN_R15469</name>
</gene>
<evidence type="ECO:0000256" key="3">
    <source>
        <dbReference type="ARBA" id="ARBA00022514"/>
    </source>
</evidence>
<keyword evidence="12" id="KW-1185">Reference proteome</keyword>
<dbReference type="InterPro" id="IPR000827">
    <property type="entry name" value="Chemokine_CC_CS"/>
</dbReference>
<dbReference type="GO" id="GO:0030335">
    <property type="term" value="P:positive regulation of cell migration"/>
    <property type="evidence" value="ECO:0007669"/>
    <property type="project" value="TreeGrafter"/>
</dbReference>
<evidence type="ECO:0000256" key="7">
    <source>
        <dbReference type="ARBA" id="ARBA00044740"/>
    </source>
</evidence>
<dbReference type="GO" id="GO:0008009">
    <property type="term" value="F:chemokine activity"/>
    <property type="evidence" value="ECO:0007669"/>
    <property type="project" value="InterPro"/>
</dbReference>
<comment type="function">
    <text evidence="7">Monokine with inflammatory and chemokinetic properties. Binds to CCR1, CCR4 and CCR5. One of the major HIV-suppressive factors produced by CD8+ T-cells. Recombinant MIP-1-alpha induces a dose-dependent inhibition of different strains of HIV-1, HIV-2, and simian immunodeficiency virus (SIV).</text>
</comment>
<evidence type="ECO:0000256" key="4">
    <source>
        <dbReference type="ARBA" id="ARBA00022525"/>
    </source>
</evidence>
<dbReference type="GO" id="GO:0006954">
    <property type="term" value="P:inflammatory response"/>
    <property type="evidence" value="ECO:0007669"/>
    <property type="project" value="TreeGrafter"/>
</dbReference>
<protein>
    <recommendedName>
        <fullName evidence="9">C-C motif chemokine</fullName>
    </recommendedName>
</protein>
<comment type="caution">
    <text evidence="11">The sequence shown here is derived from an EMBL/GenBank/DDBJ whole genome shotgun (WGS) entry which is preliminary data.</text>
</comment>
<dbReference type="GO" id="GO:0070098">
    <property type="term" value="P:chemokine-mediated signaling pathway"/>
    <property type="evidence" value="ECO:0007669"/>
    <property type="project" value="TreeGrafter"/>
</dbReference>
<dbReference type="InterPro" id="IPR001811">
    <property type="entry name" value="Chemokine_IL8-like_dom"/>
</dbReference>
<keyword evidence="4 9" id="KW-0964">Secreted</keyword>
<keyword evidence="5 9" id="KW-0732">Signal</keyword>
<dbReference type="PANTHER" id="PTHR12015">
    <property type="entry name" value="SMALL INDUCIBLE CYTOKINE A"/>
    <property type="match status" value="1"/>
</dbReference>
<feature type="signal peptide" evidence="9">
    <location>
        <begin position="1"/>
        <end position="22"/>
    </location>
</feature>
<dbReference type="SMART" id="SM00199">
    <property type="entry name" value="SCY"/>
    <property type="match status" value="1"/>
</dbReference>
<dbReference type="CDD" id="cd00272">
    <property type="entry name" value="Chemokine_CC"/>
    <property type="match status" value="1"/>
</dbReference>
<evidence type="ECO:0000256" key="1">
    <source>
        <dbReference type="ARBA" id="ARBA00004613"/>
    </source>
</evidence>
<comment type="similarity">
    <text evidence="2 9">Belongs to the intercrine beta (chemokine CC) family.</text>
</comment>
<feature type="chain" id="PRO_5029934989" description="C-C motif chemokine" evidence="9">
    <location>
        <begin position="23"/>
        <end position="91"/>
    </location>
</feature>
<dbReference type="Pfam" id="PF00048">
    <property type="entry name" value="IL8"/>
    <property type="match status" value="1"/>
</dbReference>
<accession>A0A7K7SZ84</accession>
<dbReference type="InterPro" id="IPR039809">
    <property type="entry name" value="Chemokine_b/g/d"/>
</dbReference>
<proteinExistence type="inferred from homology"/>
<comment type="subcellular location">
    <subcellularLocation>
        <location evidence="1 9">Secreted</location>
    </subcellularLocation>
</comment>
<feature type="non-terminal residue" evidence="11">
    <location>
        <position position="1"/>
    </location>
</feature>
<evidence type="ECO:0000256" key="5">
    <source>
        <dbReference type="ARBA" id="ARBA00022729"/>
    </source>
</evidence>
<dbReference type="OrthoDB" id="9930747at2759"/>
<evidence type="ECO:0000256" key="2">
    <source>
        <dbReference type="ARBA" id="ARBA00010868"/>
    </source>
</evidence>
<keyword evidence="3 9" id="KW-0202">Cytokine</keyword>
<dbReference type="GO" id="GO:0005615">
    <property type="term" value="C:extracellular space"/>
    <property type="evidence" value="ECO:0007669"/>
    <property type="project" value="UniProtKB-KW"/>
</dbReference>
<dbReference type="EMBL" id="VZSY01000320">
    <property type="protein sequence ID" value="NXA09828.1"/>
    <property type="molecule type" value="Genomic_DNA"/>
</dbReference>
<feature type="non-terminal residue" evidence="11">
    <location>
        <position position="91"/>
    </location>
</feature>
<keyword evidence="9" id="KW-0145">Chemotaxis</keyword>
<dbReference type="Proteomes" id="UP000589485">
    <property type="component" value="Unassembled WGS sequence"/>
</dbReference>
<evidence type="ECO:0000313" key="12">
    <source>
        <dbReference type="Proteomes" id="UP000589485"/>
    </source>
</evidence>
<dbReference type="InterPro" id="IPR036048">
    <property type="entry name" value="Interleukin_8-like_sf"/>
</dbReference>
<evidence type="ECO:0000259" key="10">
    <source>
        <dbReference type="SMART" id="SM00199"/>
    </source>
</evidence>
<evidence type="ECO:0000313" key="11">
    <source>
        <dbReference type="EMBL" id="NXA09828.1"/>
    </source>
</evidence>
<dbReference type="GO" id="GO:0061844">
    <property type="term" value="P:antimicrobial humoral immune response mediated by antimicrobial peptide"/>
    <property type="evidence" value="ECO:0007669"/>
    <property type="project" value="TreeGrafter"/>
</dbReference>
<comment type="subunit">
    <text evidence="8">Self-associates. Also heterodimer of MIP-1-alpha(4-69) and MIP-1-beta(3-69). Interacts with CCR1.</text>
</comment>
<dbReference type="PROSITE" id="PS00472">
    <property type="entry name" value="SMALL_CYTOKINES_CC"/>
    <property type="match status" value="1"/>
</dbReference>
<dbReference type="Gene3D" id="2.40.50.40">
    <property type="match status" value="1"/>
</dbReference>
<dbReference type="SUPFAM" id="SSF54117">
    <property type="entry name" value="Interleukin 8-like chemokines"/>
    <property type="match status" value="1"/>
</dbReference>
<dbReference type="FunFam" id="2.40.50.40:FF:000002">
    <property type="entry name" value="C-C motif chemokine"/>
    <property type="match status" value="1"/>
</dbReference>
<evidence type="ECO:0000256" key="9">
    <source>
        <dbReference type="RuleBase" id="RU361150"/>
    </source>
</evidence>